<feature type="transmembrane region" description="Helical" evidence="1">
    <location>
        <begin position="82"/>
        <end position="102"/>
    </location>
</feature>
<dbReference type="KEGG" id="fpp:FPB0191_00946"/>
<accession>A0A0A7S1P1</accession>
<dbReference type="EMBL" id="CP009056">
    <property type="protein sequence ID" value="AJA44772.1"/>
    <property type="molecule type" value="Genomic_DNA"/>
</dbReference>
<evidence type="ECO:0000313" key="3">
    <source>
        <dbReference type="Proteomes" id="UP000030901"/>
    </source>
</evidence>
<dbReference type="Proteomes" id="UP000030901">
    <property type="component" value="Chromosome"/>
</dbReference>
<feature type="transmembrane region" description="Helical" evidence="1">
    <location>
        <begin position="9"/>
        <end position="27"/>
    </location>
</feature>
<keyword evidence="3" id="KW-1185">Reference proteome</keyword>
<sequence>MIILVRWKILLPRVALSIGIAFLFWWLGRNINIEELKNIASILISLAGSMLGFLITSIALITSVMDKKIVSNMKKTGHFKRLIDDTFLTCILFLAVVLFSIVSLFIYGSIFCCVFTVVISFSTLSLLYLIEAGRRFATIISLL</sequence>
<keyword evidence="1" id="KW-1133">Transmembrane helix</keyword>
<dbReference type="RefSeq" id="WP_039104382.1">
    <property type="nucleotide sequence ID" value="NZ_CP009056.1"/>
</dbReference>
<dbReference type="AlphaFoldDB" id="A0A0A7S1P1"/>
<feature type="transmembrane region" description="Helical" evidence="1">
    <location>
        <begin position="39"/>
        <end position="61"/>
    </location>
</feature>
<protein>
    <submittedName>
        <fullName evidence="2">Uncharacterized protein</fullName>
    </submittedName>
</protein>
<evidence type="ECO:0000256" key="1">
    <source>
        <dbReference type="SAM" id="Phobius"/>
    </source>
</evidence>
<organism evidence="2 3">
    <name type="scientific">Frischella perrara</name>
    <dbReference type="NCBI Taxonomy" id="1267021"/>
    <lineage>
        <taxon>Bacteria</taxon>
        <taxon>Pseudomonadati</taxon>
        <taxon>Pseudomonadota</taxon>
        <taxon>Gammaproteobacteria</taxon>
        <taxon>Orbales</taxon>
        <taxon>Orbaceae</taxon>
        <taxon>Frischella</taxon>
    </lineage>
</organism>
<evidence type="ECO:0000313" key="2">
    <source>
        <dbReference type="EMBL" id="AJA44772.1"/>
    </source>
</evidence>
<dbReference type="HOGENOM" id="CLU_146478_0_0_6"/>
<name>A0A0A7S1P1_FRIPE</name>
<keyword evidence="1" id="KW-0812">Transmembrane</keyword>
<feature type="transmembrane region" description="Helical" evidence="1">
    <location>
        <begin position="108"/>
        <end position="130"/>
    </location>
</feature>
<gene>
    <name evidence="2" type="ORF">FPB0191_00946</name>
</gene>
<proteinExistence type="predicted"/>
<reference evidence="2 3" key="1">
    <citation type="journal article" date="2014" name="Appl. Environ. Microbiol.">
        <title>Gut symbionts from distinct hosts exhibit genotoxic activity via divergent colibactin biosynthetic pathways.</title>
        <authorList>
            <person name="Engel P."/>
            <person name="Vizcaino M.I."/>
            <person name="Crawford J.M."/>
        </authorList>
    </citation>
    <scope>NUCLEOTIDE SEQUENCE [LARGE SCALE GENOMIC DNA]</scope>
    <source>
        <strain evidence="2 3">PEB0191</strain>
    </source>
</reference>
<keyword evidence="1" id="KW-0472">Membrane</keyword>